<gene>
    <name evidence="2" type="ORF">TKK_008393</name>
</gene>
<organism evidence="2 3">
    <name type="scientific">Trichogramma kaykai</name>
    <dbReference type="NCBI Taxonomy" id="54128"/>
    <lineage>
        <taxon>Eukaryota</taxon>
        <taxon>Metazoa</taxon>
        <taxon>Ecdysozoa</taxon>
        <taxon>Arthropoda</taxon>
        <taxon>Hexapoda</taxon>
        <taxon>Insecta</taxon>
        <taxon>Pterygota</taxon>
        <taxon>Neoptera</taxon>
        <taxon>Endopterygota</taxon>
        <taxon>Hymenoptera</taxon>
        <taxon>Apocrita</taxon>
        <taxon>Proctotrupomorpha</taxon>
        <taxon>Chalcidoidea</taxon>
        <taxon>Trichogrammatidae</taxon>
        <taxon>Trichogramma</taxon>
    </lineage>
</organism>
<dbReference type="EMBL" id="JBJJXI010000060">
    <property type="protein sequence ID" value="KAL3398187.1"/>
    <property type="molecule type" value="Genomic_DNA"/>
</dbReference>
<evidence type="ECO:0000313" key="3">
    <source>
        <dbReference type="Proteomes" id="UP001627154"/>
    </source>
</evidence>
<dbReference type="AlphaFoldDB" id="A0ABD2X084"/>
<name>A0ABD2X084_9HYME</name>
<keyword evidence="3" id="KW-1185">Reference proteome</keyword>
<reference evidence="2 3" key="1">
    <citation type="journal article" date="2024" name="bioRxiv">
        <title>A reference genome for Trichogramma kaykai: A tiny desert-dwelling parasitoid wasp with competing sex-ratio distorters.</title>
        <authorList>
            <person name="Culotta J."/>
            <person name="Lindsey A.R."/>
        </authorList>
    </citation>
    <scope>NUCLEOTIDE SEQUENCE [LARGE SCALE GENOMIC DNA]</scope>
    <source>
        <strain evidence="2 3">KSX58</strain>
    </source>
</reference>
<comment type="caution">
    <text evidence="2">The sequence shown here is derived from an EMBL/GenBank/DDBJ whole genome shotgun (WGS) entry which is preliminary data.</text>
</comment>
<accession>A0ABD2X084</accession>
<protein>
    <submittedName>
        <fullName evidence="2">Uncharacterized protein</fullName>
    </submittedName>
</protein>
<sequence>MPASSNVAPDRGQPVHRHHARSLRRENARVNDFAYFSRSLGCNKFCGLMDLSSGFVIQATYDFYVKNILECSKTVTDIIFSLAVKEEKNLTCEENEVEKTRDRIVSGDGTWKKHGFSDG</sequence>
<feature type="region of interest" description="Disordered" evidence="1">
    <location>
        <begin position="1"/>
        <end position="23"/>
    </location>
</feature>
<evidence type="ECO:0000256" key="1">
    <source>
        <dbReference type="SAM" id="MobiDB-lite"/>
    </source>
</evidence>
<dbReference type="Proteomes" id="UP001627154">
    <property type="component" value="Unassembled WGS sequence"/>
</dbReference>
<proteinExistence type="predicted"/>
<evidence type="ECO:0000313" key="2">
    <source>
        <dbReference type="EMBL" id="KAL3398187.1"/>
    </source>
</evidence>